<dbReference type="InterPro" id="IPR014001">
    <property type="entry name" value="Helicase_ATP-bd"/>
</dbReference>
<evidence type="ECO:0000259" key="3">
    <source>
        <dbReference type="PROSITE" id="PS51192"/>
    </source>
</evidence>
<dbReference type="InterPro" id="IPR000330">
    <property type="entry name" value="SNF2_N"/>
</dbReference>
<dbReference type="Gene3D" id="3.40.50.10810">
    <property type="entry name" value="Tandem AAA-ATPase domain"/>
    <property type="match status" value="1"/>
</dbReference>
<dbReference type="Pfam" id="PF00271">
    <property type="entry name" value="Helicase_C"/>
    <property type="match status" value="1"/>
</dbReference>
<dbReference type="GO" id="GO:0016787">
    <property type="term" value="F:hydrolase activity"/>
    <property type="evidence" value="ECO:0007669"/>
    <property type="project" value="UniProtKB-KW"/>
</dbReference>
<evidence type="ECO:0000256" key="2">
    <source>
        <dbReference type="SAM" id="MobiDB-lite"/>
    </source>
</evidence>
<comment type="caution">
    <text evidence="5">The sequence shown here is derived from an EMBL/GenBank/DDBJ whole genome shotgun (WGS) entry which is preliminary data.</text>
</comment>
<dbReference type="SMART" id="SM00487">
    <property type="entry name" value="DEXDc"/>
    <property type="match status" value="1"/>
</dbReference>
<feature type="domain" description="Helicase ATP-binding" evidence="3">
    <location>
        <begin position="177"/>
        <end position="345"/>
    </location>
</feature>
<keyword evidence="1" id="KW-0378">Hydrolase</keyword>
<evidence type="ECO:0000256" key="1">
    <source>
        <dbReference type="ARBA" id="ARBA00022801"/>
    </source>
</evidence>
<feature type="region of interest" description="Disordered" evidence="2">
    <location>
        <begin position="978"/>
        <end position="1007"/>
    </location>
</feature>
<dbReference type="InterPro" id="IPR013083">
    <property type="entry name" value="Znf_RING/FYVE/PHD"/>
</dbReference>
<feature type="domain" description="Helicase C-terminal" evidence="4">
    <location>
        <begin position="483"/>
        <end position="642"/>
    </location>
</feature>
<dbReference type="InterPro" id="IPR027417">
    <property type="entry name" value="P-loop_NTPase"/>
</dbReference>
<protein>
    <submittedName>
        <fullName evidence="5">Uncharacterized protein</fullName>
    </submittedName>
</protein>
<organism evidence="5 6">
    <name type="scientific">Chaetoceros tenuissimus</name>
    <dbReference type="NCBI Taxonomy" id="426638"/>
    <lineage>
        <taxon>Eukaryota</taxon>
        <taxon>Sar</taxon>
        <taxon>Stramenopiles</taxon>
        <taxon>Ochrophyta</taxon>
        <taxon>Bacillariophyta</taxon>
        <taxon>Coscinodiscophyceae</taxon>
        <taxon>Chaetocerotophycidae</taxon>
        <taxon>Chaetocerotales</taxon>
        <taxon>Chaetocerotaceae</taxon>
        <taxon>Chaetoceros</taxon>
    </lineage>
</organism>
<dbReference type="InterPro" id="IPR001650">
    <property type="entry name" value="Helicase_C-like"/>
</dbReference>
<dbReference type="SUPFAM" id="SSF57903">
    <property type="entry name" value="FYVE/PHD zinc finger"/>
    <property type="match status" value="1"/>
</dbReference>
<feature type="compositionally biased region" description="Basic residues" evidence="2">
    <location>
        <begin position="986"/>
        <end position="997"/>
    </location>
</feature>
<evidence type="ECO:0000259" key="4">
    <source>
        <dbReference type="PROSITE" id="PS51194"/>
    </source>
</evidence>
<dbReference type="InterPro" id="IPR011011">
    <property type="entry name" value="Znf_FYVE_PHD"/>
</dbReference>
<sequence>MSLKYQEEEKKEETIDLTNGLSDDDDDEPRRSGRKRKSTTIQIDGHTVKTSNNYVLKGLSYSFGAYEADAPKPVQKKTKPLTTRAPVVRKRPAYMDQRQAHNALIKTRIVSDNQKRLNFMTKNYAALYPFIDNRTQSMLWNNRNNTTEYSKFVLGAQPDCVSTTLRDYQMIGLDWMVNMYHQGMPFILGDEMGLGKTLQTISLIAHLKEVQGVTGPSLVICPLSVLYSWVAEVGKHSNLKVFRFHASDPKEREMQKHTMMRDVLNYDVIVTTYEMAKNPQVLSLFRGTYFNLTVLDEGHVIKSLTSQIAEAVRKIHSQSRVILTGTPLQNNLVELYAILNYLYPQYFTSPEPFDKCFDIGKNMIDPEMLLKANKLLSLFMIRRLKGEVEKLMPKKIETKILCPLSSTQKHWYKGFLMNEVESLIQMQEQGVDEESAGKNAMLRNLVMQLRKTCLHPYLFDFAEGDIATTTVEELIASSGKLAVLDKLLRSLFKNGHRTCIFSQFTSMLNIIEDYCILRGWKYCRFDGGTPRAQRNHLINQFNAPGSDVFIFLMSTRSGGLGINLQTADTCILYDSDWNPQPDLQAMARVHRIGQTKTVHIYRMVTSGTVEERILERAEKKLYLDQMVNRGTSNKDMDEEGGGLSTSELLASLTFGSNAVFSSSNNLPSDYEMAKITDRTRSEDCSDGKLQGGVTNTASDFDKEKELTDTRNFMGVDFRKLRDEKEAKLNGKKSKNKFLDKLKQEWKEVQTGEQEEELGKGKRNRKSRIKQLDGIGSGYGSKAVPVLAMNDYDLENGEPSVWRETKKIKTVEKKKAKISFTNQDFCQACGDGGEIIECPRCPISIHSACCGLHPAHFQSCSHHRCITCDKTAVGSGGLIYRCQSCVASYCPDCLPNASEVRFLGINIPRFEELGFVGNAQYHYIHCSKQCEMVAIREFGFKPEGKKPKCPPAMNVSYAFGEQALDVSELNKMFREKAAGTWKGLKSTPRKSPSRRSPRKTPQDVVILD</sequence>
<feature type="region of interest" description="Disordered" evidence="2">
    <location>
        <begin position="1"/>
        <end position="40"/>
    </location>
</feature>
<dbReference type="Pfam" id="PF00176">
    <property type="entry name" value="SNF2-rel_dom"/>
    <property type="match status" value="1"/>
</dbReference>
<dbReference type="AlphaFoldDB" id="A0AAD3CVI4"/>
<evidence type="ECO:0000313" key="5">
    <source>
        <dbReference type="EMBL" id="GFH52928.1"/>
    </source>
</evidence>
<dbReference type="PANTHER" id="PTHR10799">
    <property type="entry name" value="SNF2/RAD54 HELICASE FAMILY"/>
    <property type="match status" value="1"/>
</dbReference>
<dbReference type="InterPro" id="IPR038718">
    <property type="entry name" value="SNF2-like_sf"/>
</dbReference>
<keyword evidence="6" id="KW-1185">Reference proteome</keyword>
<dbReference type="GO" id="GO:0005524">
    <property type="term" value="F:ATP binding"/>
    <property type="evidence" value="ECO:0007669"/>
    <property type="project" value="InterPro"/>
</dbReference>
<dbReference type="PROSITE" id="PS51192">
    <property type="entry name" value="HELICASE_ATP_BIND_1"/>
    <property type="match status" value="1"/>
</dbReference>
<accession>A0AAD3CVI4</accession>
<dbReference type="EMBL" id="BLLK01000046">
    <property type="protein sequence ID" value="GFH52928.1"/>
    <property type="molecule type" value="Genomic_DNA"/>
</dbReference>
<name>A0AAD3CVI4_9STRA</name>
<evidence type="ECO:0000313" key="6">
    <source>
        <dbReference type="Proteomes" id="UP001054902"/>
    </source>
</evidence>
<reference evidence="5 6" key="1">
    <citation type="journal article" date="2021" name="Sci. Rep.">
        <title>The genome of the diatom Chaetoceros tenuissimus carries an ancient integrated fragment of an extant virus.</title>
        <authorList>
            <person name="Hongo Y."/>
            <person name="Kimura K."/>
            <person name="Takaki Y."/>
            <person name="Yoshida Y."/>
            <person name="Baba S."/>
            <person name="Kobayashi G."/>
            <person name="Nagasaki K."/>
            <person name="Hano T."/>
            <person name="Tomaru Y."/>
        </authorList>
    </citation>
    <scope>NUCLEOTIDE SEQUENCE [LARGE SCALE GENOMIC DNA]</scope>
    <source>
        <strain evidence="5 6">NIES-3715</strain>
    </source>
</reference>
<dbReference type="CDD" id="cd18793">
    <property type="entry name" value="SF2_C_SNF"/>
    <property type="match status" value="1"/>
</dbReference>
<dbReference type="Gene3D" id="3.40.50.300">
    <property type="entry name" value="P-loop containing nucleotide triphosphate hydrolases"/>
    <property type="match status" value="1"/>
</dbReference>
<dbReference type="Proteomes" id="UP001054902">
    <property type="component" value="Unassembled WGS sequence"/>
</dbReference>
<dbReference type="CDD" id="cd17919">
    <property type="entry name" value="DEXHc_Snf"/>
    <property type="match status" value="1"/>
</dbReference>
<dbReference type="SMART" id="SM00490">
    <property type="entry name" value="HELICc"/>
    <property type="match status" value="1"/>
</dbReference>
<dbReference type="PROSITE" id="PS51194">
    <property type="entry name" value="HELICASE_CTER"/>
    <property type="match status" value="1"/>
</dbReference>
<dbReference type="SUPFAM" id="SSF52540">
    <property type="entry name" value="P-loop containing nucleoside triphosphate hydrolases"/>
    <property type="match status" value="2"/>
</dbReference>
<feature type="compositionally biased region" description="Basic and acidic residues" evidence="2">
    <location>
        <begin position="1"/>
        <end position="14"/>
    </location>
</feature>
<gene>
    <name evidence="5" type="ORF">CTEN210_09404</name>
</gene>
<proteinExistence type="predicted"/>
<dbReference type="Gene3D" id="3.30.40.10">
    <property type="entry name" value="Zinc/RING finger domain, C3HC4 (zinc finger)"/>
    <property type="match status" value="1"/>
</dbReference>
<dbReference type="InterPro" id="IPR049730">
    <property type="entry name" value="SNF2/RAD54-like_C"/>
</dbReference>